<dbReference type="GO" id="GO:0043709">
    <property type="term" value="P:cell adhesion involved in single-species biofilm formation"/>
    <property type="evidence" value="ECO:0007669"/>
    <property type="project" value="TreeGrafter"/>
</dbReference>
<keyword evidence="3" id="KW-1185">Reference proteome</keyword>
<dbReference type="AlphaFoldDB" id="A0A4R3YLE4"/>
<dbReference type="CDD" id="cd01949">
    <property type="entry name" value="GGDEF"/>
    <property type="match status" value="1"/>
</dbReference>
<dbReference type="SUPFAM" id="SSF55073">
    <property type="entry name" value="Nucleotide cyclase"/>
    <property type="match status" value="1"/>
</dbReference>
<comment type="caution">
    <text evidence="2">The sequence shown here is derived from an EMBL/GenBank/DDBJ whole genome shotgun (WGS) entry which is preliminary data.</text>
</comment>
<dbReference type="InterPro" id="IPR000160">
    <property type="entry name" value="GGDEF_dom"/>
</dbReference>
<dbReference type="PANTHER" id="PTHR45138:SF6">
    <property type="entry name" value="DIGUANYLATE CYCLASE DGCN"/>
    <property type="match status" value="1"/>
</dbReference>
<dbReference type="Proteomes" id="UP000295515">
    <property type="component" value="Unassembled WGS sequence"/>
</dbReference>
<gene>
    <name evidence="2" type="ORF">EDD60_12339</name>
</gene>
<dbReference type="GO" id="GO:0052621">
    <property type="term" value="F:diguanylate cyclase activity"/>
    <property type="evidence" value="ECO:0007669"/>
    <property type="project" value="TreeGrafter"/>
</dbReference>
<accession>A0A4R3YLE4</accession>
<sequence>MEYQYHEINHMIKNLSCFFDVVRLVDPIHCHRIEVDQGITRKQKKCYEVWNKSDRCENCISYQAYQQQKRLTKFELLNDEIYFVISTPLQIRLADDSLYSCVLEMVVKNSNKILMGHLKNNDYFENIILYEKKLYEDALTQVYNRRFYAEKSFCYGYYNDRHEIIFIVTDLKGFKQINDQYGHIVGDTILYETAQLISRTIRKQDYVIRMGGDEFLIILDHSDEEGARRVIDEIKEKSCHELIYDHVEKKHVILNFGMAYDADFDGSDESIKKLYYEADQNMYHDKKINLK</sequence>
<reference evidence="2 3" key="1">
    <citation type="submission" date="2019-03" db="EMBL/GenBank/DDBJ databases">
        <title>Genomic Encyclopedia of Type Strains, Phase IV (KMG-IV): sequencing the most valuable type-strain genomes for metagenomic binning, comparative biology and taxonomic classification.</title>
        <authorList>
            <person name="Goeker M."/>
        </authorList>
    </citation>
    <scope>NUCLEOTIDE SEQUENCE [LARGE SCALE GENOMIC DNA]</scope>
    <source>
        <strain evidence="2 3">DSM 29487</strain>
    </source>
</reference>
<protein>
    <submittedName>
        <fullName evidence="2">Diguanylate cyclase (GGDEF)-like protein</fullName>
    </submittedName>
</protein>
<dbReference type="EMBL" id="SMCQ01000023">
    <property type="protein sequence ID" value="TCV93605.1"/>
    <property type="molecule type" value="Genomic_DNA"/>
</dbReference>
<name>A0A4R3YLE4_9FIRM</name>
<dbReference type="InterPro" id="IPR043128">
    <property type="entry name" value="Rev_trsase/Diguanyl_cyclase"/>
</dbReference>
<evidence type="ECO:0000313" key="2">
    <source>
        <dbReference type="EMBL" id="TCV93605.1"/>
    </source>
</evidence>
<dbReference type="PROSITE" id="PS50887">
    <property type="entry name" value="GGDEF"/>
    <property type="match status" value="1"/>
</dbReference>
<dbReference type="GeneID" id="98916343"/>
<evidence type="ECO:0000259" key="1">
    <source>
        <dbReference type="PROSITE" id="PS50887"/>
    </source>
</evidence>
<dbReference type="GO" id="GO:0005886">
    <property type="term" value="C:plasma membrane"/>
    <property type="evidence" value="ECO:0007669"/>
    <property type="project" value="TreeGrafter"/>
</dbReference>
<dbReference type="NCBIfam" id="TIGR00254">
    <property type="entry name" value="GGDEF"/>
    <property type="match status" value="1"/>
</dbReference>
<proteinExistence type="predicted"/>
<dbReference type="Gene3D" id="3.30.70.270">
    <property type="match status" value="1"/>
</dbReference>
<dbReference type="GO" id="GO:1902201">
    <property type="term" value="P:negative regulation of bacterial-type flagellum-dependent cell motility"/>
    <property type="evidence" value="ECO:0007669"/>
    <property type="project" value="TreeGrafter"/>
</dbReference>
<feature type="domain" description="GGDEF" evidence="1">
    <location>
        <begin position="162"/>
        <end position="291"/>
    </location>
</feature>
<dbReference type="RefSeq" id="WP_066445715.1">
    <property type="nucleotide sequence ID" value="NZ_CAUWFI010000001.1"/>
</dbReference>
<dbReference type="PANTHER" id="PTHR45138">
    <property type="entry name" value="REGULATORY COMPONENTS OF SENSORY TRANSDUCTION SYSTEM"/>
    <property type="match status" value="1"/>
</dbReference>
<evidence type="ECO:0000313" key="3">
    <source>
        <dbReference type="Proteomes" id="UP000295515"/>
    </source>
</evidence>
<dbReference type="InterPro" id="IPR050469">
    <property type="entry name" value="Diguanylate_Cyclase"/>
</dbReference>
<organism evidence="2 3">
    <name type="scientific">Longibaculum muris</name>
    <dbReference type="NCBI Taxonomy" id="1796628"/>
    <lineage>
        <taxon>Bacteria</taxon>
        <taxon>Bacillati</taxon>
        <taxon>Bacillota</taxon>
        <taxon>Erysipelotrichia</taxon>
        <taxon>Erysipelotrichales</taxon>
        <taxon>Coprobacillaceae</taxon>
        <taxon>Longibaculum</taxon>
    </lineage>
</organism>
<dbReference type="Pfam" id="PF00990">
    <property type="entry name" value="GGDEF"/>
    <property type="match status" value="1"/>
</dbReference>
<dbReference type="InterPro" id="IPR029787">
    <property type="entry name" value="Nucleotide_cyclase"/>
</dbReference>
<dbReference type="SMART" id="SM00267">
    <property type="entry name" value="GGDEF"/>
    <property type="match status" value="1"/>
</dbReference>